<feature type="transmembrane region" description="Helical" evidence="3">
    <location>
        <begin position="68"/>
        <end position="96"/>
    </location>
</feature>
<organism evidence="5 6">
    <name type="scientific">Wickerhamomyces pijperi</name>
    <name type="common">Yeast</name>
    <name type="synonym">Pichia pijperi</name>
    <dbReference type="NCBI Taxonomy" id="599730"/>
    <lineage>
        <taxon>Eukaryota</taxon>
        <taxon>Fungi</taxon>
        <taxon>Dikarya</taxon>
        <taxon>Ascomycota</taxon>
        <taxon>Saccharomycotina</taxon>
        <taxon>Saccharomycetes</taxon>
        <taxon>Phaffomycetales</taxon>
        <taxon>Wickerhamomycetaceae</taxon>
        <taxon>Wickerhamomyces</taxon>
    </lineage>
</organism>
<dbReference type="SUPFAM" id="SSF103473">
    <property type="entry name" value="MFS general substrate transporter"/>
    <property type="match status" value="1"/>
</dbReference>
<proteinExistence type="inferred from homology"/>
<evidence type="ECO:0000313" key="5">
    <source>
        <dbReference type="EMBL" id="KAH3685958.1"/>
    </source>
</evidence>
<reference evidence="5" key="2">
    <citation type="submission" date="2021-01" db="EMBL/GenBank/DDBJ databases">
        <authorList>
            <person name="Schikora-Tamarit M.A."/>
        </authorList>
    </citation>
    <scope>NUCLEOTIDE SEQUENCE</scope>
    <source>
        <strain evidence="5">CBS2887</strain>
    </source>
</reference>
<keyword evidence="3" id="KW-0812">Transmembrane</keyword>
<evidence type="ECO:0000256" key="1">
    <source>
        <dbReference type="ARBA" id="ARBA00004141"/>
    </source>
</evidence>
<comment type="subcellular location">
    <subcellularLocation>
        <location evidence="1">Membrane</location>
        <topology evidence="1">Multi-pass membrane protein</topology>
    </subcellularLocation>
</comment>
<feature type="transmembrane region" description="Helical" evidence="3">
    <location>
        <begin position="284"/>
        <end position="305"/>
    </location>
</feature>
<dbReference type="OrthoDB" id="6509908at2759"/>
<accession>A0A9P8Q7Z8</accession>
<dbReference type="InterPro" id="IPR020846">
    <property type="entry name" value="MFS_dom"/>
</dbReference>
<dbReference type="InterPro" id="IPR011701">
    <property type="entry name" value="MFS"/>
</dbReference>
<protein>
    <recommendedName>
        <fullName evidence="4">Major facilitator superfamily (MFS) profile domain-containing protein</fullName>
    </recommendedName>
</protein>
<feature type="transmembrane region" description="Helical" evidence="3">
    <location>
        <begin position="227"/>
        <end position="247"/>
    </location>
</feature>
<sequence length="474" mass="51609">MASTSSHPVQVQHELDQVHTSSITPNVVTTSTSKARSDPFQQTTEFEIDPDTLEDIDNNEYPEGGTKAYLTVFGSFMGLIPAFGFLNSIGAIQTYISEHQLADVSPTSISWIFSLFTFFLFASGIFSGSFFDHAGAVKPLVIGSILMCGGILATANANTVWEFVLSFGIVTGFGNGILLSPLVGVVAHYFKEKRATWTSAATTGGSVGGIIIPLILKKLYVEVGFAWALRILALIFAACLCIAVFLARERIKPETSEENTDFKTLFKIYVVHSFDYRYLFELKFVACALGVSFSEASLVTFTIYFPTYAIKRGFTEATAYTLITIMNTTGILGRYIPGYVADKWVGRFNVMIITVLGCCAASLCILLPFGGKIGALYAYAAIYGFLSGSVLSLPPVCCGQISKTEEFGKRYSTMYVLTSFTVLALVPIGGLIVGAGEIKDYNNFIIFTCCMFVVSVLCYFTSKTAVVGFRMCKF</sequence>
<feature type="transmembrane region" description="Helical" evidence="3">
    <location>
        <begin position="375"/>
        <end position="393"/>
    </location>
</feature>
<evidence type="ECO:0000256" key="3">
    <source>
        <dbReference type="SAM" id="Phobius"/>
    </source>
</evidence>
<dbReference type="InterPro" id="IPR050327">
    <property type="entry name" value="Proton-linked_MCT"/>
</dbReference>
<dbReference type="GO" id="GO:0032218">
    <property type="term" value="P:riboflavin transport"/>
    <property type="evidence" value="ECO:0007669"/>
    <property type="project" value="TreeGrafter"/>
</dbReference>
<dbReference type="EMBL" id="JAEUBG010001720">
    <property type="protein sequence ID" value="KAH3685958.1"/>
    <property type="molecule type" value="Genomic_DNA"/>
</dbReference>
<dbReference type="Proteomes" id="UP000774326">
    <property type="component" value="Unassembled WGS sequence"/>
</dbReference>
<feature type="transmembrane region" description="Helical" evidence="3">
    <location>
        <begin position="317"/>
        <end position="336"/>
    </location>
</feature>
<keyword evidence="6" id="KW-1185">Reference proteome</keyword>
<dbReference type="GO" id="GO:0022857">
    <property type="term" value="F:transmembrane transporter activity"/>
    <property type="evidence" value="ECO:0007669"/>
    <property type="project" value="InterPro"/>
</dbReference>
<evidence type="ECO:0000256" key="2">
    <source>
        <dbReference type="ARBA" id="ARBA00006727"/>
    </source>
</evidence>
<dbReference type="PANTHER" id="PTHR11360:SF177">
    <property type="entry name" value="RIBOFLAVIN TRANSPORTER MCH5"/>
    <property type="match status" value="1"/>
</dbReference>
<feature type="transmembrane region" description="Helical" evidence="3">
    <location>
        <begin position="441"/>
        <end position="461"/>
    </location>
</feature>
<keyword evidence="3" id="KW-1133">Transmembrane helix</keyword>
<dbReference type="AlphaFoldDB" id="A0A9P8Q7Z8"/>
<evidence type="ECO:0000259" key="4">
    <source>
        <dbReference type="PROSITE" id="PS50850"/>
    </source>
</evidence>
<dbReference type="InterPro" id="IPR036259">
    <property type="entry name" value="MFS_trans_sf"/>
</dbReference>
<evidence type="ECO:0000313" key="6">
    <source>
        <dbReference type="Proteomes" id="UP000774326"/>
    </source>
</evidence>
<dbReference type="GO" id="GO:0016020">
    <property type="term" value="C:membrane"/>
    <property type="evidence" value="ECO:0007669"/>
    <property type="project" value="UniProtKB-SubCell"/>
</dbReference>
<feature type="domain" description="Major facilitator superfamily (MFS) profile" evidence="4">
    <location>
        <begin position="67"/>
        <end position="466"/>
    </location>
</feature>
<feature type="transmembrane region" description="Helical" evidence="3">
    <location>
        <begin position="163"/>
        <end position="190"/>
    </location>
</feature>
<feature type="transmembrane region" description="Helical" evidence="3">
    <location>
        <begin position="348"/>
        <end position="369"/>
    </location>
</feature>
<keyword evidence="3" id="KW-0472">Membrane</keyword>
<name>A0A9P8Q7Z8_WICPI</name>
<dbReference type="PROSITE" id="PS50850">
    <property type="entry name" value="MFS"/>
    <property type="match status" value="1"/>
</dbReference>
<dbReference type="PANTHER" id="PTHR11360">
    <property type="entry name" value="MONOCARBOXYLATE TRANSPORTER"/>
    <property type="match status" value="1"/>
</dbReference>
<comment type="caution">
    <text evidence="5">The sequence shown here is derived from an EMBL/GenBank/DDBJ whole genome shotgun (WGS) entry which is preliminary data.</text>
</comment>
<reference evidence="5" key="1">
    <citation type="journal article" date="2021" name="Open Biol.">
        <title>Shared evolutionary footprints suggest mitochondrial oxidative damage underlies multiple complex I losses in fungi.</title>
        <authorList>
            <person name="Schikora-Tamarit M.A."/>
            <person name="Marcet-Houben M."/>
            <person name="Nosek J."/>
            <person name="Gabaldon T."/>
        </authorList>
    </citation>
    <scope>NUCLEOTIDE SEQUENCE</scope>
    <source>
        <strain evidence="5">CBS2887</strain>
    </source>
</reference>
<dbReference type="CDD" id="cd17352">
    <property type="entry name" value="MFS_MCT_SLC16"/>
    <property type="match status" value="1"/>
</dbReference>
<feature type="transmembrane region" description="Helical" evidence="3">
    <location>
        <begin position="108"/>
        <end position="128"/>
    </location>
</feature>
<comment type="similarity">
    <text evidence="2">Belongs to the major facilitator superfamily. Monocarboxylate porter (TC 2.A.1.13) family.</text>
</comment>
<gene>
    <name evidence="5" type="ORF">WICPIJ_003080</name>
</gene>
<dbReference type="Pfam" id="PF07690">
    <property type="entry name" value="MFS_1"/>
    <property type="match status" value="1"/>
</dbReference>
<feature type="transmembrane region" description="Helical" evidence="3">
    <location>
        <begin position="140"/>
        <end position="157"/>
    </location>
</feature>
<feature type="transmembrane region" description="Helical" evidence="3">
    <location>
        <begin position="197"/>
        <end position="215"/>
    </location>
</feature>
<dbReference type="Gene3D" id="1.20.1250.20">
    <property type="entry name" value="MFS general substrate transporter like domains"/>
    <property type="match status" value="2"/>
</dbReference>
<feature type="transmembrane region" description="Helical" evidence="3">
    <location>
        <begin position="414"/>
        <end position="435"/>
    </location>
</feature>